<dbReference type="Proteomes" id="UP001177023">
    <property type="component" value="Unassembled WGS sequence"/>
</dbReference>
<evidence type="ECO:0000259" key="1">
    <source>
        <dbReference type="Pfam" id="PF13383"/>
    </source>
</evidence>
<feature type="domain" description="Methyltransferase" evidence="1">
    <location>
        <begin position="83"/>
        <end position="272"/>
    </location>
</feature>
<evidence type="ECO:0000313" key="3">
    <source>
        <dbReference type="Proteomes" id="UP001177023"/>
    </source>
</evidence>
<gene>
    <name evidence="2" type="ORF">MSPICULIGERA_LOCUS13987</name>
</gene>
<sequence length="292" mass="33552">MIFLLTSRSKTETNDIDALTASEAVEAIEQQETFIKENFENSTEMDYVREQYFEQLQSRVNLLKKARKDYVTGWFTRKDYQNGFAKLYNGIVPEVFCPNLVRIGNVNDGGKWVCNPKALPDKCAIMSLGVNVDATFEREIQKISNQRCRINSYDPMDPGSAIAGLESLNVHFRQVAIGAEDNLEHRQVSVLTEMQRLSIAKLEMLKIDIELNEFSVMPGLVEKTEFCQIFIEIHGNPEETIDLIVLLAKKGYRMFSYEINGYHHTLSEYSFIHDNCLKQYGAVPVVNYWHLV</sequence>
<feature type="non-terminal residue" evidence="2">
    <location>
        <position position="1"/>
    </location>
</feature>
<dbReference type="PANTHER" id="PTHR32026">
    <property type="entry name" value="METHYLTRANSFERASE-LIKE PROTEIN 24"/>
    <property type="match status" value="1"/>
</dbReference>
<organism evidence="2 3">
    <name type="scientific">Mesorhabditis spiculigera</name>
    <dbReference type="NCBI Taxonomy" id="96644"/>
    <lineage>
        <taxon>Eukaryota</taxon>
        <taxon>Metazoa</taxon>
        <taxon>Ecdysozoa</taxon>
        <taxon>Nematoda</taxon>
        <taxon>Chromadorea</taxon>
        <taxon>Rhabditida</taxon>
        <taxon>Rhabditina</taxon>
        <taxon>Rhabditomorpha</taxon>
        <taxon>Rhabditoidea</taxon>
        <taxon>Rhabditidae</taxon>
        <taxon>Mesorhabditinae</taxon>
        <taxon>Mesorhabditis</taxon>
    </lineage>
</organism>
<dbReference type="EMBL" id="CATQJA010002640">
    <property type="protein sequence ID" value="CAJ0575678.1"/>
    <property type="molecule type" value="Genomic_DNA"/>
</dbReference>
<accession>A0AA36CWF6</accession>
<proteinExistence type="predicted"/>
<name>A0AA36CWF6_9BILA</name>
<dbReference type="PANTHER" id="PTHR32026:SF27">
    <property type="entry name" value="METHYLTRANSFERASE FKBM DOMAIN-CONTAINING PROTEIN-RELATED"/>
    <property type="match status" value="1"/>
</dbReference>
<reference evidence="2" key="1">
    <citation type="submission" date="2023-06" db="EMBL/GenBank/DDBJ databases">
        <authorList>
            <person name="Delattre M."/>
        </authorList>
    </citation>
    <scope>NUCLEOTIDE SEQUENCE</scope>
    <source>
        <strain evidence="2">AF72</strain>
    </source>
</reference>
<dbReference type="AlphaFoldDB" id="A0AA36CWF6"/>
<protein>
    <recommendedName>
        <fullName evidence="1">Methyltransferase domain-containing protein</fullName>
    </recommendedName>
</protein>
<dbReference type="Pfam" id="PF13383">
    <property type="entry name" value="Methyltransf_22"/>
    <property type="match status" value="1"/>
</dbReference>
<evidence type="ECO:0000313" key="2">
    <source>
        <dbReference type="EMBL" id="CAJ0575678.1"/>
    </source>
</evidence>
<dbReference type="InterPro" id="IPR026913">
    <property type="entry name" value="METTL24"/>
</dbReference>
<comment type="caution">
    <text evidence="2">The sequence shown here is derived from an EMBL/GenBank/DDBJ whole genome shotgun (WGS) entry which is preliminary data.</text>
</comment>
<dbReference type="InterPro" id="IPR025714">
    <property type="entry name" value="Methyltranfer_dom"/>
</dbReference>
<keyword evidence="3" id="KW-1185">Reference proteome</keyword>